<dbReference type="EMBL" id="CP025012">
    <property type="protein sequence ID" value="AUW44294.1"/>
    <property type="molecule type" value="Genomic_DNA"/>
</dbReference>
<dbReference type="PROSITE" id="PS50044">
    <property type="entry name" value="SIGMA54_3"/>
    <property type="match status" value="1"/>
</dbReference>
<dbReference type="InterPro" id="IPR010982">
    <property type="entry name" value="Lambda_DNA-bd_dom_sf"/>
</dbReference>
<feature type="domain" description="HTH cro/C1-type" evidence="2">
    <location>
        <begin position="34"/>
        <end position="89"/>
    </location>
</feature>
<protein>
    <submittedName>
        <fullName evidence="3">Transcriptional regulator</fullName>
    </submittedName>
</protein>
<organism evidence="3 4">
    <name type="scientific">Rhizobium leguminosarum</name>
    <dbReference type="NCBI Taxonomy" id="384"/>
    <lineage>
        <taxon>Bacteria</taxon>
        <taxon>Pseudomonadati</taxon>
        <taxon>Pseudomonadota</taxon>
        <taxon>Alphaproteobacteria</taxon>
        <taxon>Hyphomicrobiales</taxon>
        <taxon>Rhizobiaceae</taxon>
        <taxon>Rhizobium/Agrobacterium group</taxon>
        <taxon>Rhizobium</taxon>
    </lineage>
</organism>
<dbReference type="SUPFAM" id="SSF47413">
    <property type="entry name" value="lambda repressor-like DNA-binding domains"/>
    <property type="match status" value="1"/>
</dbReference>
<evidence type="ECO:0000313" key="4">
    <source>
        <dbReference type="Proteomes" id="UP000238523"/>
    </source>
</evidence>
<sequence length="204" mass="22278">MTRRQTALPPGPPKPYAAKNGTGSDGMTISGAGIRRMRLLRSMKQEHLAELLGVNQATISRWERDQLALSPEQVVKLERIFASPRHAAVDAALKRLVEDSVRPLHLICDRTHRLLSASRPRQAEWRAPLGAFLGRSLFSYASAEIAVAEQSLQERGWHAGRLSSLTLDTGANGNTLLPIAAGRVTWERIMLSDGSAGRLVTTIG</sequence>
<dbReference type="Gene3D" id="1.10.260.40">
    <property type="entry name" value="lambda repressor-like DNA-binding domains"/>
    <property type="match status" value="1"/>
</dbReference>
<dbReference type="GO" id="GO:0003677">
    <property type="term" value="F:DNA binding"/>
    <property type="evidence" value="ECO:0007669"/>
    <property type="project" value="InterPro"/>
</dbReference>
<dbReference type="PROSITE" id="PS50943">
    <property type="entry name" value="HTH_CROC1"/>
    <property type="match status" value="1"/>
</dbReference>
<dbReference type="Pfam" id="PF01381">
    <property type="entry name" value="HTH_3"/>
    <property type="match status" value="1"/>
</dbReference>
<gene>
    <name evidence="3" type="ORF">CUJ84_Chr003971</name>
</gene>
<dbReference type="AlphaFoldDB" id="A0A2K9Z7S0"/>
<reference evidence="3 4" key="1">
    <citation type="submission" date="2017-11" db="EMBL/GenBank/DDBJ databases">
        <title>Complete genome of Rhizobium leguminosarum Norway, an ineffective micro-symbiont.</title>
        <authorList>
            <person name="Hoffrichter A."/>
            <person name="Liang J."/>
            <person name="Brachmann A."/>
            <person name="Marin M."/>
        </authorList>
    </citation>
    <scope>NUCLEOTIDE SEQUENCE [LARGE SCALE GENOMIC DNA]</scope>
    <source>
        <strain evidence="3 4">Norway</strain>
    </source>
</reference>
<dbReference type="SMART" id="SM00530">
    <property type="entry name" value="HTH_XRE"/>
    <property type="match status" value="1"/>
</dbReference>
<dbReference type="InterPro" id="IPR001387">
    <property type="entry name" value="Cro/C1-type_HTH"/>
</dbReference>
<dbReference type="Proteomes" id="UP000238523">
    <property type="component" value="Chromosome"/>
</dbReference>
<evidence type="ECO:0000313" key="3">
    <source>
        <dbReference type="EMBL" id="AUW44294.1"/>
    </source>
</evidence>
<proteinExistence type="predicted"/>
<dbReference type="CDD" id="cd00093">
    <property type="entry name" value="HTH_XRE"/>
    <property type="match status" value="1"/>
</dbReference>
<evidence type="ECO:0000259" key="2">
    <source>
        <dbReference type="PROSITE" id="PS50943"/>
    </source>
</evidence>
<accession>A0A2K9Z7S0</accession>
<name>A0A2K9Z7S0_RHILE</name>
<evidence type="ECO:0000256" key="1">
    <source>
        <dbReference type="SAM" id="MobiDB-lite"/>
    </source>
</evidence>
<feature type="region of interest" description="Disordered" evidence="1">
    <location>
        <begin position="1"/>
        <end position="29"/>
    </location>
</feature>